<dbReference type="Proteomes" id="UP000232875">
    <property type="component" value="Unassembled WGS sequence"/>
</dbReference>
<keyword evidence="1" id="KW-1133">Transmembrane helix</keyword>
<organism evidence="2 3">
    <name type="scientific">Malassezia vespertilionis</name>
    <dbReference type="NCBI Taxonomy" id="2020962"/>
    <lineage>
        <taxon>Eukaryota</taxon>
        <taxon>Fungi</taxon>
        <taxon>Dikarya</taxon>
        <taxon>Basidiomycota</taxon>
        <taxon>Ustilaginomycotina</taxon>
        <taxon>Malasseziomycetes</taxon>
        <taxon>Malasseziales</taxon>
        <taxon>Malasseziaceae</taxon>
        <taxon>Malassezia</taxon>
    </lineage>
</organism>
<evidence type="ECO:0000256" key="1">
    <source>
        <dbReference type="SAM" id="Phobius"/>
    </source>
</evidence>
<name>A0A2N1JBN3_9BASI</name>
<evidence type="ECO:0000313" key="2">
    <source>
        <dbReference type="EMBL" id="PKI83955.1"/>
    </source>
</evidence>
<accession>A0A2N1JBN3</accession>
<reference evidence="2 3" key="1">
    <citation type="submission" date="2017-10" db="EMBL/GenBank/DDBJ databases">
        <title>A novel species of cold-tolerant Malassezia isolated from bats.</title>
        <authorList>
            <person name="Lorch J.M."/>
            <person name="Palmer J.M."/>
            <person name="Vanderwolf K.J."/>
            <person name="Schmidt K.Z."/>
            <person name="Verant M.L."/>
            <person name="Weller T.J."/>
            <person name="Blehert D.S."/>
        </authorList>
    </citation>
    <scope>NUCLEOTIDE SEQUENCE [LARGE SCALE GENOMIC DNA]</scope>
    <source>
        <strain evidence="2 3">NWHC:44797-103</strain>
    </source>
</reference>
<keyword evidence="1" id="KW-0812">Transmembrane</keyword>
<evidence type="ECO:0000313" key="3">
    <source>
        <dbReference type="Proteomes" id="UP000232875"/>
    </source>
</evidence>
<keyword evidence="3" id="KW-1185">Reference proteome</keyword>
<sequence length="99" mass="11501">MYTQVFMFKNAESEIKASNFTYMFYPMIVTSVLSLLSNISFPKTGRDVYFRSVDEGLSILSDLFKLVAHDFEAELRLWFSRSHTERLPFSQSESDLSHA</sequence>
<protein>
    <submittedName>
        <fullName evidence="2">Uncharacterized protein</fullName>
    </submittedName>
</protein>
<gene>
    <name evidence="2" type="ORF">MVES_001918</name>
</gene>
<dbReference type="AlphaFoldDB" id="A0A2N1JBN3"/>
<proteinExistence type="predicted"/>
<dbReference type="EMBL" id="KZ454990">
    <property type="protein sequence ID" value="PKI83955.1"/>
    <property type="molecule type" value="Genomic_DNA"/>
</dbReference>
<keyword evidence="1" id="KW-0472">Membrane</keyword>
<feature type="transmembrane region" description="Helical" evidence="1">
    <location>
        <begin position="20"/>
        <end position="41"/>
    </location>
</feature>